<feature type="compositionally biased region" description="Basic and acidic residues" evidence="1">
    <location>
        <begin position="136"/>
        <end position="214"/>
    </location>
</feature>
<gene>
    <name evidence="2" type="ORF">KSP40_PGU009411</name>
</gene>
<feature type="region of interest" description="Disordered" evidence="1">
    <location>
        <begin position="1"/>
        <end position="230"/>
    </location>
</feature>
<feature type="compositionally biased region" description="Basic and acidic residues" evidence="1">
    <location>
        <begin position="221"/>
        <end position="230"/>
    </location>
</feature>
<comment type="caution">
    <text evidence="2">The sequence shown here is derived from an EMBL/GenBank/DDBJ whole genome shotgun (WGS) entry which is preliminary data.</text>
</comment>
<feature type="compositionally biased region" description="Basic residues" evidence="1">
    <location>
        <begin position="1"/>
        <end position="13"/>
    </location>
</feature>
<organism evidence="2 3">
    <name type="scientific">Platanthera guangdongensis</name>
    <dbReference type="NCBI Taxonomy" id="2320717"/>
    <lineage>
        <taxon>Eukaryota</taxon>
        <taxon>Viridiplantae</taxon>
        <taxon>Streptophyta</taxon>
        <taxon>Embryophyta</taxon>
        <taxon>Tracheophyta</taxon>
        <taxon>Spermatophyta</taxon>
        <taxon>Magnoliopsida</taxon>
        <taxon>Liliopsida</taxon>
        <taxon>Asparagales</taxon>
        <taxon>Orchidaceae</taxon>
        <taxon>Orchidoideae</taxon>
        <taxon>Orchideae</taxon>
        <taxon>Orchidinae</taxon>
        <taxon>Platanthera</taxon>
    </lineage>
</organism>
<feature type="compositionally biased region" description="Basic and acidic residues" evidence="1">
    <location>
        <begin position="14"/>
        <end position="41"/>
    </location>
</feature>
<protein>
    <submittedName>
        <fullName evidence="2">Uncharacterized protein</fullName>
    </submittedName>
</protein>
<dbReference type="EMBL" id="JBBWWR010000020">
    <property type="protein sequence ID" value="KAK8940350.1"/>
    <property type="molecule type" value="Genomic_DNA"/>
</dbReference>
<sequence>MPKSSRHKSHRSDKHSSRDVLKRSDSENGGSWRDRMKRSDEASVSSEARVLRTTEGKKRKSSSPDVYLEKDKDDAENCDSSSGKRRKERGEDLAKPDTCNGSSNDDRLTEKGSKREGYGPVDPEKVKNSKALSVESKSRYSRHEYSTERHGDNVSRTESAKRRSESEHALIRDYRDHKERDRERYSEREKVRECELVRDKKVQHSRHGRSDEVKSQSQHSRRGDVEVEPKAKKGNVTLNTGLLLFKLKMFLSIC</sequence>
<reference evidence="2 3" key="1">
    <citation type="journal article" date="2022" name="Nat. Plants">
        <title>Genomes of leafy and leafless Platanthera orchids illuminate the evolution of mycoheterotrophy.</title>
        <authorList>
            <person name="Li M.H."/>
            <person name="Liu K.W."/>
            <person name="Li Z."/>
            <person name="Lu H.C."/>
            <person name="Ye Q.L."/>
            <person name="Zhang D."/>
            <person name="Wang J.Y."/>
            <person name="Li Y.F."/>
            <person name="Zhong Z.M."/>
            <person name="Liu X."/>
            <person name="Yu X."/>
            <person name="Liu D.K."/>
            <person name="Tu X.D."/>
            <person name="Liu B."/>
            <person name="Hao Y."/>
            <person name="Liao X.Y."/>
            <person name="Jiang Y.T."/>
            <person name="Sun W.H."/>
            <person name="Chen J."/>
            <person name="Chen Y.Q."/>
            <person name="Ai Y."/>
            <person name="Zhai J.W."/>
            <person name="Wu S.S."/>
            <person name="Zhou Z."/>
            <person name="Hsiao Y.Y."/>
            <person name="Wu W.L."/>
            <person name="Chen Y.Y."/>
            <person name="Lin Y.F."/>
            <person name="Hsu J.L."/>
            <person name="Li C.Y."/>
            <person name="Wang Z.W."/>
            <person name="Zhao X."/>
            <person name="Zhong W.Y."/>
            <person name="Ma X.K."/>
            <person name="Ma L."/>
            <person name="Huang J."/>
            <person name="Chen G.Z."/>
            <person name="Huang M.Z."/>
            <person name="Huang L."/>
            <person name="Peng D.H."/>
            <person name="Luo Y.B."/>
            <person name="Zou S.Q."/>
            <person name="Chen S.P."/>
            <person name="Lan S."/>
            <person name="Tsai W.C."/>
            <person name="Van de Peer Y."/>
            <person name="Liu Z.J."/>
        </authorList>
    </citation>
    <scope>NUCLEOTIDE SEQUENCE [LARGE SCALE GENOMIC DNA]</scope>
    <source>
        <strain evidence="2">Lor288</strain>
    </source>
</reference>
<feature type="compositionally biased region" description="Basic and acidic residues" evidence="1">
    <location>
        <begin position="104"/>
        <end position="127"/>
    </location>
</feature>
<dbReference type="Proteomes" id="UP001412067">
    <property type="component" value="Unassembled WGS sequence"/>
</dbReference>
<evidence type="ECO:0000256" key="1">
    <source>
        <dbReference type="SAM" id="MobiDB-lite"/>
    </source>
</evidence>
<proteinExistence type="predicted"/>
<keyword evidence="3" id="KW-1185">Reference proteome</keyword>
<evidence type="ECO:0000313" key="2">
    <source>
        <dbReference type="EMBL" id="KAK8940350.1"/>
    </source>
</evidence>
<evidence type="ECO:0000313" key="3">
    <source>
        <dbReference type="Proteomes" id="UP001412067"/>
    </source>
</evidence>
<accession>A0ABR2LH48</accession>
<name>A0ABR2LH48_9ASPA</name>